<dbReference type="SUPFAM" id="SSF48452">
    <property type="entry name" value="TPR-like"/>
    <property type="match status" value="1"/>
</dbReference>
<dbReference type="PROSITE" id="PS50072">
    <property type="entry name" value="CSA_PPIASE_2"/>
    <property type="match status" value="1"/>
</dbReference>
<dbReference type="EC" id="5.2.1.8" evidence="3"/>
<keyword evidence="6" id="KW-0697">Rotamase</keyword>
<dbReference type="InterPro" id="IPR002130">
    <property type="entry name" value="Cyclophilin-type_PPIase_dom"/>
</dbReference>
<feature type="repeat" description="TPR" evidence="8">
    <location>
        <begin position="297"/>
        <end position="330"/>
    </location>
</feature>
<evidence type="ECO:0000256" key="2">
    <source>
        <dbReference type="ARBA" id="ARBA00007365"/>
    </source>
</evidence>
<dbReference type="SMART" id="SM00028">
    <property type="entry name" value="TPR"/>
    <property type="match status" value="2"/>
</dbReference>
<evidence type="ECO:0000256" key="5">
    <source>
        <dbReference type="ARBA" id="ARBA00022803"/>
    </source>
</evidence>
<dbReference type="EMBL" id="CM035432">
    <property type="protein sequence ID" value="KAH7295676.1"/>
    <property type="molecule type" value="Genomic_DNA"/>
</dbReference>
<dbReference type="GO" id="GO:0003755">
    <property type="term" value="F:peptidyl-prolyl cis-trans isomerase activity"/>
    <property type="evidence" value="ECO:0007669"/>
    <property type="project" value="UniProtKB-KW"/>
</dbReference>
<dbReference type="FunFam" id="1.25.40.10:FF:000029">
    <property type="entry name" value="peptidyl-prolyl cis-trans isomerase D"/>
    <property type="match status" value="1"/>
</dbReference>
<dbReference type="OMA" id="WIVLELF"/>
<dbReference type="PRINTS" id="PR00153">
    <property type="entry name" value="CSAPPISMRASE"/>
</dbReference>
<keyword evidence="5 8" id="KW-0802">TPR repeat</keyword>
<dbReference type="GO" id="GO:0006457">
    <property type="term" value="P:protein folding"/>
    <property type="evidence" value="ECO:0007669"/>
    <property type="project" value="TreeGrafter"/>
</dbReference>
<reference evidence="10 11" key="1">
    <citation type="submission" date="2021-08" db="EMBL/GenBank/DDBJ databases">
        <title>WGS assembly of Ceratopteris richardii.</title>
        <authorList>
            <person name="Marchant D.B."/>
            <person name="Chen G."/>
            <person name="Jenkins J."/>
            <person name="Shu S."/>
            <person name="Leebens-Mack J."/>
            <person name="Grimwood J."/>
            <person name="Schmutz J."/>
            <person name="Soltis P."/>
            <person name="Soltis D."/>
            <person name="Chen Z.-H."/>
        </authorList>
    </citation>
    <scope>NUCLEOTIDE SEQUENCE [LARGE SCALE GENOMIC DNA]</scope>
    <source>
        <strain evidence="10">Whitten #5841</strain>
        <tissue evidence="10">Leaf</tissue>
    </source>
</reference>
<feature type="domain" description="PPIase cyclophilin-type" evidence="9">
    <location>
        <begin position="7"/>
        <end position="171"/>
    </location>
</feature>
<dbReference type="GO" id="GO:0005737">
    <property type="term" value="C:cytoplasm"/>
    <property type="evidence" value="ECO:0007669"/>
    <property type="project" value="TreeGrafter"/>
</dbReference>
<dbReference type="Pfam" id="PF00160">
    <property type="entry name" value="Pro_isomerase"/>
    <property type="match status" value="1"/>
</dbReference>
<comment type="caution">
    <text evidence="10">The sequence shown here is derived from an EMBL/GenBank/DDBJ whole genome shotgun (WGS) entry which is preliminary data.</text>
</comment>
<dbReference type="EMBL" id="CM035432">
    <property type="protein sequence ID" value="KAH7295677.1"/>
    <property type="molecule type" value="Genomic_DNA"/>
</dbReference>
<dbReference type="AlphaFoldDB" id="A0A8T2RGZ7"/>
<dbReference type="Gene3D" id="2.40.100.10">
    <property type="entry name" value="Cyclophilin-like"/>
    <property type="match status" value="1"/>
</dbReference>
<accession>A0A8T2RGZ7</accession>
<evidence type="ECO:0000313" key="10">
    <source>
        <dbReference type="EMBL" id="KAH7295676.1"/>
    </source>
</evidence>
<dbReference type="FunFam" id="2.40.100.10:FF:000025">
    <property type="entry name" value="Peptidyl-prolyl cis-trans isomerase CYP19-2"/>
    <property type="match status" value="1"/>
</dbReference>
<dbReference type="OrthoDB" id="407558at2759"/>
<dbReference type="Proteomes" id="UP000825935">
    <property type="component" value="Chromosome 27"/>
</dbReference>
<dbReference type="PROSITE" id="PS50293">
    <property type="entry name" value="TPR_REGION"/>
    <property type="match status" value="1"/>
</dbReference>
<evidence type="ECO:0000256" key="8">
    <source>
        <dbReference type="PROSITE-ProRule" id="PRU00339"/>
    </source>
</evidence>
<dbReference type="Pfam" id="PF00515">
    <property type="entry name" value="TPR_1"/>
    <property type="match status" value="1"/>
</dbReference>
<name>A0A8T2RGZ7_CERRI</name>
<dbReference type="PROSITE" id="PS50005">
    <property type="entry name" value="TPR"/>
    <property type="match status" value="1"/>
</dbReference>
<protein>
    <recommendedName>
        <fullName evidence="3">peptidylprolyl isomerase</fullName>
        <ecNumber evidence="3">5.2.1.8</ecNumber>
    </recommendedName>
</protein>
<comment type="catalytic activity">
    <reaction evidence="1">
        <text>[protein]-peptidylproline (omega=180) = [protein]-peptidylproline (omega=0)</text>
        <dbReference type="Rhea" id="RHEA:16237"/>
        <dbReference type="Rhea" id="RHEA-COMP:10747"/>
        <dbReference type="Rhea" id="RHEA-COMP:10748"/>
        <dbReference type="ChEBI" id="CHEBI:83833"/>
        <dbReference type="ChEBI" id="CHEBI:83834"/>
        <dbReference type="EC" id="5.2.1.8"/>
    </reaction>
</comment>
<dbReference type="InterPro" id="IPR029000">
    <property type="entry name" value="Cyclophilin-like_dom_sf"/>
</dbReference>
<dbReference type="InterPro" id="IPR011990">
    <property type="entry name" value="TPR-like_helical_dom_sf"/>
</dbReference>
<dbReference type="SUPFAM" id="SSF50891">
    <property type="entry name" value="Cyclophilin-like"/>
    <property type="match status" value="1"/>
</dbReference>
<evidence type="ECO:0000256" key="6">
    <source>
        <dbReference type="ARBA" id="ARBA00023110"/>
    </source>
</evidence>
<evidence type="ECO:0000256" key="1">
    <source>
        <dbReference type="ARBA" id="ARBA00000971"/>
    </source>
</evidence>
<proteinExistence type="inferred from homology"/>
<keyword evidence="7" id="KW-0413">Isomerase</keyword>
<evidence type="ECO:0000256" key="4">
    <source>
        <dbReference type="ARBA" id="ARBA00022737"/>
    </source>
</evidence>
<organism evidence="10 11">
    <name type="scientific">Ceratopteris richardii</name>
    <name type="common">Triangle waterfern</name>
    <dbReference type="NCBI Taxonomy" id="49495"/>
    <lineage>
        <taxon>Eukaryota</taxon>
        <taxon>Viridiplantae</taxon>
        <taxon>Streptophyta</taxon>
        <taxon>Embryophyta</taxon>
        <taxon>Tracheophyta</taxon>
        <taxon>Polypodiopsida</taxon>
        <taxon>Polypodiidae</taxon>
        <taxon>Polypodiales</taxon>
        <taxon>Pteridineae</taxon>
        <taxon>Pteridaceae</taxon>
        <taxon>Parkerioideae</taxon>
        <taxon>Ceratopteris</taxon>
    </lineage>
</organism>
<dbReference type="PANTHER" id="PTHR11071">
    <property type="entry name" value="PEPTIDYL-PROLYL CIS-TRANS ISOMERASE"/>
    <property type="match status" value="1"/>
</dbReference>
<evidence type="ECO:0000259" key="9">
    <source>
        <dbReference type="PROSITE" id="PS50072"/>
    </source>
</evidence>
<evidence type="ECO:0000256" key="3">
    <source>
        <dbReference type="ARBA" id="ARBA00013194"/>
    </source>
</evidence>
<keyword evidence="4" id="KW-0677">Repeat</keyword>
<sequence>MVNPRCFLDISIGGELEGRIVIELYPDVVPLTAENFRALCTGELGYSSKTGVRLHYKGVPFHRVARGLIEGGDISSQNGCGGESIYGLAFDDENFQLKHERKGMVSMANTGPNSNGSQFFIATTRLPHLDGKHVVFGKVMKGLGVLRSVEHNPTDEENHPLREVLIEDCGQIQDDEDDGVAGFFKDGDMYPDYPADLDEQPPCCSWWIDAVNSSKNFGNNNYKKGDFKMALRKYRKALRYLDICWEKDGLDEDKADYLRVMKTHILTNSSACKLKLGDAKGALVDTDFATRSGIKHAKALFRRGQAYMALNDVEAAAASFERALELEPSDGAIKKELGIAKKKVAEKKDKERQVYARMFQ</sequence>
<evidence type="ECO:0000256" key="7">
    <source>
        <dbReference type="ARBA" id="ARBA00023235"/>
    </source>
</evidence>
<gene>
    <name evidence="10" type="ORF">KP509_27G060500</name>
</gene>
<dbReference type="GO" id="GO:0016018">
    <property type="term" value="F:cyclosporin A binding"/>
    <property type="evidence" value="ECO:0007669"/>
    <property type="project" value="TreeGrafter"/>
</dbReference>
<dbReference type="InterPro" id="IPR019734">
    <property type="entry name" value="TPR_rpt"/>
</dbReference>
<comment type="similarity">
    <text evidence="2">Belongs to the cyclophilin-type PPIase family.</text>
</comment>
<keyword evidence="11" id="KW-1185">Reference proteome</keyword>
<evidence type="ECO:0000313" key="11">
    <source>
        <dbReference type="Proteomes" id="UP000825935"/>
    </source>
</evidence>
<dbReference type="PANTHER" id="PTHR11071:SF561">
    <property type="entry name" value="PEPTIDYL-PROLYL CIS-TRANS ISOMERASE D-RELATED"/>
    <property type="match status" value="1"/>
</dbReference>
<dbReference type="Gene3D" id="1.25.40.10">
    <property type="entry name" value="Tetratricopeptide repeat domain"/>
    <property type="match status" value="1"/>
</dbReference>